<comment type="catalytic activity">
    <reaction evidence="9">
        <text>L-alanine + 2-oxoglutarate = pyruvate + L-glutamate</text>
        <dbReference type="Rhea" id="RHEA:19453"/>
        <dbReference type="ChEBI" id="CHEBI:15361"/>
        <dbReference type="ChEBI" id="CHEBI:16810"/>
        <dbReference type="ChEBI" id="CHEBI:29985"/>
        <dbReference type="ChEBI" id="CHEBI:57972"/>
        <dbReference type="EC" id="2.6.1.2"/>
    </reaction>
</comment>
<evidence type="ECO:0000256" key="7">
    <source>
        <dbReference type="ARBA" id="ARBA00025785"/>
    </source>
</evidence>
<dbReference type="PANTHER" id="PTHR11751:SF29">
    <property type="entry name" value="ALANINE TRANSAMINASE"/>
    <property type="match status" value="1"/>
</dbReference>
<dbReference type="Proteomes" id="UP000814243">
    <property type="component" value="Unassembled WGS sequence"/>
</dbReference>
<proteinExistence type="inferred from homology"/>
<dbReference type="InterPro" id="IPR045088">
    <property type="entry name" value="ALAT1/2-like"/>
</dbReference>
<dbReference type="InterPro" id="IPR004839">
    <property type="entry name" value="Aminotransferase_I/II_large"/>
</dbReference>
<dbReference type="InterPro" id="IPR015424">
    <property type="entry name" value="PyrdxlP-dep_Trfase"/>
</dbReference>
<dbReference type="FunFam" id="3.40.640.10:FF:000226">
    <property type="entry name" value="Alanine aminotransferase 2"/>
    <property type="match status" value="1"/>
</dbReference>
<evidence type="ECO:0000256" key="1">
    <source>
        <dbReference type="ARBA" id="ARBA00001933"/>
    </source>
</evidence>
<organism evidence="11 12">
    <name type="scientific">Spodoptera exigua</name>
    <name type="common">Beet armyworm</name>
    <name type="synonym">Noctua fulgens</name>
    <dbReference type="NCBI Taxonomy" id="7107"/>
    <lineage>
        <taxon>Eukaryota</taxon>
        <taxon>Metazoa</taxon>
        <taxon>Ecdysozoa</taxon>
        <taxon>Arthropoda</taxon>
        <taxon>Hexapoda</taxon>
        <taxon>Insecta</taxon>
        <taxon>Pterygota</taxon>
        <taxon>Neoptera</taxon>
        <taxon>Endopterygota</taxon>
        <taxon>Lepidoptera</taxon>
        <taxon>Glossata</taxon>
        <taxon>Ditrysia</taxon>
        <taxon>Noctuoidea</taxon>
        <taxon>Noctuidae</taxon>
        <taxon>Amphipyrinae</taxon>
        <taxon>Spodoptera</taxon>
    </lineage>
</organism>
<dbReference type="FunFam" id="1.10.287.1970:FF:000001">
    <property type="entry name" value="Alanine aminotransferase 2"/>
    <property type="match status" value="1"/>
</dbReference>
<evidence type="ECO:0000256" key="3">
    <source>
        <dbReference type="ARBA" id="ARBA00022576"/>
    </source>
</evidence>
<protein>
    <recommendedName>
        <fullName evidence="8">alanine transaminase</fullName>
        <ecNumber evidence="8">2.6.1.2</ecNumber>
    </recommendedName>
</protein>
<comment type="subunit">
    <text evidence="2">Homodimer.</text>
</comment>
<evidence type="ECO:0000256" key="9">
    <source>
        <dbReference type="ARBA" id="ARBA00047412"/>
    </source>
</evidence>
<dbReference type="AlphaFoldDB" id="A0A922SJ88"/>
<dbReference type="EMBL" id="JACEFF010000316">
    <property type="protein sequence ID" value="KAH9639680.1"/>
    <property type="molecule type" value="Genomic_DNA"/>
</dbReference>
<evidence type="ECO:0000313" key="12">
    <source>
        <dbReference type="Proteomes" id="UP000814243"/>
    </source>
</evidence>
<dbReference type="EC" id="2.6.1.2" evidence="8"/>
<evidence type="ECO:0000256" key="5">
    <source>
        <dbReference type="ARBA" id="ARBA00022898"/>
    </source>
</evidence>
<reference evidence="11" key="1">
    <citation type="journal article" date="2021" name="G3 (Bethesda)">
        <title>Genome and transcriptome analysis of the beet armyworm Spodoptera exigua reveals targets for pest control. .</title>
        <authorList>
            <person name="Simon S."/>
            <person name="Breeschoten T."/>
            <person name="Jansen H.J."/>
            <person name="Dirks R.P."/>
            <person name="Schranz M.E."/>
            <person name="Ros V.I.D."/>
        </authorList>
    </citation>
    <scope>NUCLEOTIDE SEQUENCE</scope>
    <source>
        <strain evidence="11">TB_SE_WUR_2020</strain>
    </source>
</reference>
<dbReference type="FunFam" id="3.90.1150.10:FF:000010">
    <property type="entry name" value="Alanine aminotransferase 2"/>
    <property type="match status" value="1"/>
</dbReference>
<dbReference type="CDD" id="cd00609">
    <property type="entry name" value="AAT_like"/>
    <property type="match status" value="1"/>
</dbReference>
<dbReference type="Gene3D" id="3.40.640.10">
    <property type="entry name" value="Type I PLP-dependent aspartate aminotransferase-like (Major domain)"/>
    <property type="match status" value="1"/>
</dbReference>
<evidence type="ECO:0000256" key="8">
    <source>
        <dbReference type="ARBA" id="ARBA00026106"/>
    </source>
</evidence>
<dbReference type="SUPFAM" id="SSF53383">
    <property type="entry name" value="PLP-dependent transferases"/>
    <property type="match status" value="1"/>
</dbReference>
<accession>A0A922SJ88</accession>
<comment type="pathway">
    <text evidence="6">Amino-acid degradation; L-alanine degradation via transaminase pathway; pyruvate from L-alanine: step 1/1.</text>
</comment>
<dbReference type="PANTHER" id="PTHR11751">
    <property type="entry name" value="ALANINE AMINOTRANSFERASE"/>
    <property type="match status" value="1"/>
</dbReference>
<sequence length="550" mass="61166">MSQIKLISRASRVLSVSGVGVRSEFSGKVLLQLQGNHTSARTMTSSQKKTLTLETMNPNITKLEYAVRGPLVMRASEIEKELEKGAKKPFKQVIKANIGDAHAMGQQPITFIRQVLACVSHPDLLSSDHFPSDVKERAKAILGACGGMSVGSYTMSHGIELIRRHVAEYIERRDGQKANWEDVCLTGGASSGIKSCLQLLCKKVDGKDSDDGFNHRHLPPIALTADSNNYSSVTVRYYLLLPTYLSSVLIPIPQYPLYSASLAEYGLGQIGYYLDEDNNWALDVKELERAFQEGSKTHAVRAIVLTRQNIEDIIKFAHKHSLFLFADEVYQDNVYGEGSKFFSFKKVMRELGAPYESVELASFMSISKGYMGECGLRGGWMELCNLDAGVQANLYKAISAMLCPTTLGQTAVDCVARPPMPGEPSYDLWHKEKTTILQSLSERAKTIADTFNTMKGFNCNVVQGSMYAFPRVDLPPKAIEAAKAVNQHPDVFYAFRLLEETGICVVPGSGFGQRPNTYHFRTTILPQPKQLQEMLEIFKAFQEKFTKEYS</sequence>
<feature type="domain" description="Aminotransferase class I/classII large" evidence="10">
    <location>
        <begin position="247"/>
        <end position="536"/>
    </location>
</feature>
<dbReference type="InterPro" id="IPR015422">
    <property type="entry name" value="PyrdxlP-dep_Trfase_small"/>
</dbReference>
<dbReference type="InterPro" id="IPR015421">
    <property type="entry name" value="PyrdxlP-dep_Trfase_major"/>
</dbReference>
<comment type="similarity">
    <text evidence="7">Belongs to the class-I pyridoxal-phosphate-dependent aminotransferase family. Alanine aminotransferase subfamily.</text>
</comment>
<dbReference type="GO" id="GO:0004021">
    <property type="term" value="F:L-alanine:2-oxoglutarate aminotransferase activity"/>
    <property type="evidence" value="ECO:0007669"/>
    <property type="project" value="UniProtKB-EC"/>
</dbReference>
<gene>
    <name evidence="11" type="ORF">HF086_002506</name>
</gene>
<comment type="caution">
    <text evidence="11">The sequence shown here is derived from an EMBL/GenBank/DDBJ whole genome shotgun (WGS) entry which is preliminary data.</text>
</comment>
<evidence type="ECO:0000256" key="4">
    <source>
        <dbReference type="ARBA" id="ARBA00022679"/>
    </source>
</evidence>
<dbReference type="GO" id="GO:0030170">
    <property type="term" value="F:pyridoxal phosphate binding"/>
    <property type="evidence" value="ECO:0007669"/>
    <property type="project" value="InterPro"/>
</dbReference>
<dbReference type="Gene3D" id="3.90.1150.10">
    <property type="entry name" value="Aspartate Aminotransferase, domain 1"/>
    <property type="match status" value="1"/>
</dbReference>
<comment type="cofactor">
    <cofactor evidence="1">
        <name>pyridoxal 5'-phosphate</name>
        <dbReference type="ChEBI" id="CHEBI:597326"/>
    </cofactor>
</comment>
<keyword evidence="3" id="KW-0032">Aminotransferase</keyword>
<evidence type="ECO:0000256" key="2">
    <source>
        <dbReference type="ARBA" id="ARBA00011738"/>
    </source>
</evidence>
<evidence type="ECO:0000313" key="11">
    <source>
        <dbReference type="EMBL" id="KAH9639680.1"/>
    </source>
</evidence>
<dbReference type="Pfam" id="PF00155">
    <property type="entry name" value="Aminotran_1_2"/>
    <property type="match status" value="1"/>
</dbReference>
<name>A0A922SJ88_SPOEX</name>
<evidence type="ECO:0000256" key="6">
    <source>
        <dbReference type="ARBA" id="ARBA00025708"/>
    </source>
</evidence>
<keyword evidence="5" id="KW-0663">Pyridoxal phosphate</keyword>
<keyword evidence="4" id="KW-0808">Transferase</keyword>
<evidence type="ECO:0000259" key="10">
    <source>
        <dbReference type="Pfam" id="PF00155"/>
    </source>
</evidence>
<dbReference type="Gene3D" id="1.10.287.1970">
    <property type="match status" value="1"/>
</dbReference>